<comment type="caution">
    <text evidence="1">The sequence shown here is derived from an EMBL/GenBank/DDBJ whole genome shotgun (WGS) entry which is preliminary data.</text>
</comment>
<proteinExistence type="predicted"/>
<keyword evidence="2" id="KW-1185">Reference proteome</keyword>
<dbReference type="EMBL" id="JYGE01000003">
    <property type="protein sequence ID" value="PSJ31990.1"/>
    <property type="molecule type" value="Genomic_DNA"/>
</dbReference>
<sequence length="443" mass="51792">MLFSCLFLSAFLTGCKTESMKSPEKLLEKPITNEFNYKIYNEIRKLTPIDTTFVLPKNAIDVGRINKVDLNSNGNKEIVAFKKRTNENQGLNSIYMYIFESQGDSIVDDSEKMVRISGDTIKYANFIDLNNDGKKEIVLHISNRGFENVYIYEYSNNVVKKKAEYNTSKYSIRLNFFDYNDDGKKECLAVLQDLTSYDVIFSKMDVIDGDIIFNKFETSKNIDSLDKVDIVNGKVAKDLNGSIFMYQSFNGSVISQVLIYKNGKFIKTLNEENPKLKNPFFMRPQDIDGDGVLEIPKIEFKFSNNTPKESNVVTWYKWNGDQSENSRLDISKQIFYCYDYNFKVEGPSNLNNKFFIQQKYRQDNSVFEFSYKNSNKKLEKLFNITVIVKNGEDLDKKKSEQENNILYEDEQYIYLYNPTNSKYLDKYKIDFNTVKKHFEIINR</sequence>
<accession>A0A2P7Q218</accession>
<dbReference type="Proteomes" id="UP000241434">
    <property type="component" value="Unassembled WGS sequence"/>
</dbReference>
<reference evidence="1" key="1">
    <citation type="thesis" date="2015" institute="Rutgers" country="The State University of New Jersey, 14 College Farm Rd., New Brunswick, NJ, USA">
        <title>Ammonia toxicity in bacteria and its implications for treatment of and resource recovery from highly nitrogenous organic wastes.</title>
        <authorList>
            <person name="Luther A.K."/>
        </authorList>
    </citation>
    <scope>NUCLEOTIDE SEQUENCE</scope>
    <source>
        <strain evidence="1">RT-10B</strain>
    </source>
</reference>
<protein>
    <recommendedName>
        <fullName evidence="3">Repeat domain-containing protein</fullName>
    </recommendedName>
</protein>
<dbReference type="SUPFAM" id="SSF69318">
    <property type="entry name" value="Integrin alpha N-terminal domain"/>
    <property type="match status" value="1"/>
</dbReference>
<organism evidence="1 2">
    <name type="scientific">Peptostreptococcus russellii</name>
    <dbReference type="NCBI Taxonomy" id="215200"/>
    <lineage>
        <taxon>Bacteria</taxon>
        <taxon>Bacillati</taxon>
        <taxon>Bacillota</taxon>
        <taxon>Clostridia</taxon>
        <taxon>Peptostreptococcales</taxon>
        <taxon>Peptostreptococcaceae</taxon>
        <taxon>Peptostreptococcus</taxon>
    </lineage>
</organism>
<name>A0A2P7Q218_9FIRM</name>
<evidence type="ECO:0000313" key="1">
    <source>
        <dbReference type="EMBL" id="PSJ31990.1"/>
    </source>
</evidence>
<gene>
    <name evidence="1" type="ORF">UF10_04125</name>
</gene>
<evidence type="ECO:0008006" key="3">
    <source>
        <dbReference type="Google" id="ProtNLM"/>
    </source>
</evidence>
<dbReference type="InterPro" id="IPR028994">
    <property type="entry name" value="Integrin_alpha_N"/>
</dbReference>
<evidence type="ECO:0000313" key="2">
    <source>
        <dbReference type="Proteomes" id="UP000241434"/>
    </source>
</evidence>
<dbReference type="AlphaFoldDB" id="A0A2P7Q218"/>